<dbReference type="EMBL" id="JBFXLT010000036">
    <property type="protein sequence ID" value="KAL2814025.1"/>
    <property type="molecule type" value="Genomic_DNA"/>
</dbReference>
<dbReference type="InterPro" id="IPR013328">
    <property type="entry name" value="6PGD_dom2"/>
</dbReference>
<name>A0ABR4HEW9_9EURO</name>
<keyword evidence="3" id="KW-1185">Reference proteome</keyword>
<dbReference type="SUPFAM" id="SSF48179">
    <property type="entry name" value="6-phosphogluconate dehydrogenase C-terminal domain-like"/>
    <property type="match status" value="1"/>
</dbReference>
<comment type="caution">
    <text evidence="2">The sequence shown here is derived from an EMBL/GenBank/DDBJ whole genome shotgun (WGS) entry which is preliminary data.</text>
</comment>
<gene>
    <name evidence="2" type="ORF">BJX63DRAFT_393318</name>
</gene>
<organism evidence="2 3">
    <name type="scientific">Aspergillus granulosus</name>
    <dbReference type="NCBI Taxonomy" id="176169"/>
    <lineage>
        <taxon>Eukaryota</taxon>
        <taxon>Fungi</taxon>
        <taxon>Dikarya</taxon>
        <taxon>Ascomycota</taxon>
        <taxon>Pezizomycotina</taxon>
        <taxon>Eurotiomycetes</taxon>
        <taxon>Eurotiomycetidae</taxon>
        <taxon>Eurotiales</taxon>
        <taxon>Aspergillaceae</taxon>
        <taxon>Aspergillus</taxon>
        <taxon>Aspergillus subgen. Nidulantes</taxon>
    </lineage>
</organism>
<dbReference type="InterPro" id="IPR008927">
    <property type="entry name" value="6-PGluconate_DH-like_C_sf"/>
</dbReference>
<dbReference type="PANTHER" id="PTHR43060:SF17">
    <property type="entry name" value="L-THREONATE DEHYDROGENASE"/>
    <property type="match status" value="1"/>
</dbReference>
<feature type="domain" description="3-hydroxyisobutyrate dehydrogenase-like NAD-binding" evidence="1">
    <location>
        <begin position="2"/>
        <end position="53"/>
    </location>
</feature>
<dbReference type="InterPro" id="IPR029154">
    <property type="entry name" value="HIBADH-like_NADP-bd"/>
</dbReference>
<dbReference type="Pfam" id="PF14833">
    <property type="entry name" value="NAD_binding_11"/>
    <property type="match status" value="1"/>
</dbReference>
<sequence length="58" mass="6369">MGFVASMGWNTQAFHDSVLGSAATSWMFENRVAHMLANDWTPHSALGIFVKDMVGVQI</sequence>
<protein>
    <recommendedName>
        <fullName evidence="1">3-hydroxyisobutyrate dehydrogenase-like NAD-binding domain-containing protein</fullName>
    </recommendedName>
</protein>
<evidence type="ECO:0000313" key="3">
    <source>
        <dbReference type="Proteomes" id="UP001610334"/>
    </source>
</evidence>
<accession>A0ABR4HEW9</accession>
<dbReference type="PANTHER" id="PTHR43060">
    <property type="entry name" value="3-HYDROXYISOBUTYRATE DEHYDROGENASE-LIKE 1, MITOCHONDRIAL-RELATED"/>
    <property type="match status" value="1"/>
</dbReference>
<evidence type="ECO:0000259" key="1">
    <source>
        <dbReference type="Pfam" id="PF14833"/>
    </source>
</evidence>
<reference evidence="2 3" key="1">
    <citation type="submission" date="2024-07" db="EMBL/GenBank/DDBJ databases">
        <title>Section-level genome sequencing and comparative genomics of Aspergillus sections Usti and Cavernicolus.</title>
        <authorList>
            <consortium name="Lawrence Berkeley National Laboratory"/>
            <person name="Nybo J.L."/>
            <person name="Vesth T.C."/>
            <person name="Theobald S."/>
            <person name="Frisvad J.C."/>
            <person name="Larsen T.O."/>
            <person name="Kjaerboelling I."/>
            <person name="Rothschild-Mancinelli K."/>
            <person name="Lyhne E.K."/>
            <person name="Kogle M.E."/>
            <person name="Barry K."/>
            <person name="Clum A."/>
            <person name="Na H."/>
            <person name="Ledsgaard L."/>
            <person name="Lin J."/>
            <person name="Lipzen A."/>
            <person name="Kuo A."/>
            <person name="Riley R."/>
            <person name="Mondo S."/>
            <person name="Labutti K."/>
            <person name="Haridas S."/>
            <person name="Pangalinan J."/>
            <person name="Salamov A.A."/>
            <person name="Simmons B.A."/>
            <person name="Magnuson J.K."/>
            <person name="Chen J."/>
            <person name="Drula E."/>
            <person name="Henrissat B."/>
            <person name="Wiebenga A."/>
            <person name="Lubbers R.J."/>
            <person name="Gomes A.C."/>
            <person name="Makela M.R."/>
            <person name="Stajich J."/>
            <person name="Grigoriev I.V."/>
            <person name="Mortensen U.H."/>
            <person name="De Vries R.P."/>
            <person name="Baker S.E."/>
            <person name="Andersen M.R."/>
        </authorList>
    </citation>
    <scope>NUCLEOTIDE SEQUENCE [LARGE SCALE GENOMIC DNA]</scope>
    <source>
        <strain evidence="2 3">CBS 588.65</strain>
    </source>
</reference>
<proteinExistence type="predicted"/>
<dbReference type="Proteomes" id="UP001610334">
    <property type="component" value="Unassembled WGS sequence"/>
</dbReference>
<evidence type="ECO:0000313" key="2">
    <source>
        <dbReference type="EMBL" id="KAL2814025.1"/>
    </source>
</evidence>
<dbReference type="Gene3D" id="1.10.1040.10">
    <property type="entry name" value="N-(1-d-carboxylethyl)-l-norvaline Dehydrogenase, domain 2"/>
    <property type="match status" value="1"/>
</dbReference>